<accession>A0A1S9I223</accession>
<feature type="domain" description="Terminase large subunit-like endonuclease" evidence="2">
    <location>
        <begin position="249"/>
        <end position="529"/>
    </location>
</feature>
<organism evidence="3 4">
    <name type="scientific">Clostridium tepidum</name>
    <dbReference type="NCBI Taxonomy" id="1962263"/>
    <lineage>
        <taxon>Bacteria</taxon>
        <taxon>Bacillati</taxon>
        <taxon>Bacillota</taxon>
        <taxon>Clostridia</taxon>
        <taxon>Eubacteriales</taxon>
        <taxon>Clostridiaceae</taxon>
        <taxon>Clostridium</taxon>
    </lineage>
</organism>
<dbReference type="InterPro" id="IPR005021">
    <property type="entry name" value="Terminase_largesu-like"/>
</dbReference>
<proteinExistence type="predicted"/>
<dbReference type="InterPro" id="IPR046462">
    <property type="entry name" value="TerL_nuclease"/>
</dbReference>
<protein>
    <recommendedName>
        <fullName evidence="5">Terminase</fullName>
    </recommendedName>
</protein>
<name>A0A1S9I223_9CLOT</name>
<gene>
    <name evidence="3" type="ORF">BS638_10890</name>
</gene>
<evidence type="ECO:0000259" key="1">
    <source>
        <dbReference type="Pfam" id="PF03354"/>
    </source>
</evidence>
<evidence type="ECO:0000313" key="4">
    <source>
        <dbReference type="Proteomes" id="UP000190256"/>
    </source>
</evidence>
<comment type="caution">
    <text evidence="3">The sequence shown here is derived from an EMBL/GenBank/DDBJ whole genome shotgun (WGS) entry which is preliminary data.</text>
</comment>
<dbReference type="GO" id="GO:0004519">
    <property type="term" value="F:endonuclease activity"/>
    <property type="evidence" value="ECO:0007669"/>
    <property type="project" value="InterPro"/>
</dbReference>
<dbReference type="PANTHER" id="PTHR41287">
    <property type="match status" value="1"/>
</dbReference>
<dbReference type="RefSeq" id="WP_078054727.1">
    <property type="nucleotide sequence ID" value="NZ_MRAE01000030.1"/>
</dbReference>
<evidence type="ECO:0000259" key="2">
    <source>
        <dbReference type="Pfam" id="PF20441"/>
    </source>
</evidence>
<dbReference type="Proteomes" id="UP000190256">
    <property type="component" value="Unassembled WGS sequence"/>
</dbReference>
<dbReference type="EMBL" id="MRAE01000030">
    <property type="protein sequence ID" value="OOO64391.1"/>
    <property type="molecule type" value="Genomic_DNA"/>
</dbReference>
<reference evidence="3 4" key="1">
    <citation type="submission" date="2016-12" db="EMBL/GenBank/DDBJ databases">
        <title>Clostridium tepidum sp. nov., a close relative of Clostridium sporogenes and Clostridium botulinum Group I.</title>
        <authorList>
            <person name="Dobritsa A.P."/>
            <person name="Kutumbaka K.K."/>
            <person name="Werner K."/>
            <person name="Wiedmann M."/>
            <person name="Asmus A."/>
            <person name="Samadpour M."/>
        </authorList>
    </citation>
    <scope>NUCLEOTIDE SEQUENCE [LARGE SCALE GENOMIC DNA]</scope>
    <source>
        <strain evidence="3 4">IEH 97212</strain>
    </source>
</reference>
<dbReference type="Gene3D" id="3.40.50.300">
    <property type="entry name" value="P-loop containing nucleotide triphosphate hydrolases"/>
    <property type="match status" value="1"/>
</dbReference>
<dbReference type="OrthoDB" id="9760250at2"/>
<evidence type="ECO:0000313" key="3">
    <source>
        <dbReference type="EMBL" id="OOO64391.1"/>
    </source>
</evidence>
<feature type="domain" description="Terminase large subunit-like ATPase" evidence="1">
    <location>
        <begin position="80"/>
        <end position="242"/>
    </location>
</feature>
<dbReference type="PANTHER" id="PTHR41287:SF1">
    <property type="entry name" value="PROTEIN YMFN"/>
    <property type="match status" value="1"/>
</dbReference>
<dbReference type="InterPro" id="IPR046461">
    <property type="entry name" value="TerL_ATPase"/>
</dbReference>
<dbReference type="InterPro" id="IPR027417">
    <property type="entry name" value="P-loop_NTPase"/>
</dbReference>
<dbReference type="AlphaFoldDB" id="A0A1S9I223"/>
<evidence type="ECO:0008006" key="5">
    <source>
        <dbReference type="Google" id="ProtNLM"/>
    </source>
</evidence>
<sequence length="552" mass="64573">MINPKFQQLIQKQIITNIDKIIKEQEKKWNNEQYYFDCKEALRFYKFACKMPLDKGKKGELLKPLKFQYEICTDILCVKRKKDDLRRFREAHINCPRKQGKSFIVGLILTYLFFFKPVYGCEYIITANTTKQAGLLYKTIKNFIKNTPLKMMCKITDSLKEIYREDQNITLRVLSSNGSNLDSYCAAAFCMDEIHELQDNSAYDKLKTGQGILDEPLGITITTASNGKDDTNLEYELYNYSKGIEDGEFKDDSFYYRIYEAEENCNINDMEQYFKSNPALGHFRKLEDIQLLALRATQVKSRENAFRRLYLNQHVSLIVENAINQQLWKKSLQNVNEMDYRNKCLCCAGLDYGQVSDFTAYVKCYYDEIKDKYIIIPQIYTATGVIETFEDKEQQRLKRFIHNGDLIELKTSHVLLKDVKAELLKDKDILEEVAYDEWKLQSTMINIEDEIKCLVNFRQGFKTMSPAIRRFEELLLEGKLIIQDNKCLTWQSGNVTAVTDDAENIKYSKKKSKNKIDAIIAMIMALSRCDALVNDPYSSENISRHYEQNYSM</sequence>
<dbReference type="Pfam" id="PF20441">
    <property type="entry name" value="TerL_nuclease"/>
    <property type="match status" value="1"/>
</dbReference>
<dbReference type="Pfam" id="PF03354">
    <property type="entry name" value="TerL_ATPase"/>
    <property type="match status" value="1"/>
</dbReference>